<organism evidence="1 2">
    <name type="scientific">Tribonema minus</name>
    <dbReference type="NCBI Taxonomy" id="303371"/>
    <lineage>
        <taxon>Eukaryota</taxon>
        <taxon>Sar</taxon>
        <taxon>Stramenopiles</taxon>
        <taxon>Ochrophyta</taxon>
        <taxon>PX clade</taxon>
        <taxon>Xanthophyceae</taxon>
        <taxon>Tribonematales</taxon>
        <taxon>Tribonemataceae</taxon>
        <taxon>Tribonema</taxon>
    </lineage>
</organism>
<keyword evidence="2" id="KW-1185">Reference proteome</keyword>
<dbReference type="EMBL" id="JAFCMP010000162">
    <property type="protein sequence ID" value="KAG5184523.1"/>
    <property type="molecule type" value="Genomic_DNA"/>
</dbReference>
<proteinExistence type="predicted"/>
<sequence length="441" mass="50232">MAFVTPMGEDVLSEDVCRGFIVKYMCESVMKIPEEAIYKKRSTREGGASAWKPPPRDVYLWTNPLWFGKGSRCRGPHVTGAGPVNGSRYCSCALIEVMVNDETSPSGRVIIAHRFAGNSPLGDAISQMFQSEVWQPYKHLKVYFKGCSTEVLNLPDVWSQRVICWGFAALQMIGATSDEMTTREWPAFRGELSNAGGDGKTFSISGVMGDHMSDVNRFDYTQAAEKLQEVTTDYGEKIFDVTQQVTLRFGHCASQIGPYTTEVDESIPLADTMLWDLRMRCLYLHRWLPPFKIELGDDFELVHDFRELRNALRWHYARVLTNLYGHENAPPDLSGTWPLLRPEHIVTTKREPGLHCGYYLRKRTSEIYRHAFSWEHKRQLSMGDSMQRCNDGSVMPHLYVPGMLSELATVHSFIPVSKWQEHLRNVAWRTAQHVAISLNAL</sequence>
<evidence type="ECO:0000313" key="1">
    <source>
        <dbReference type="EMBL" id="KAG5184523.1"/>
    </source>
</evidence>
<reference evidence="1" key="1">
    <citation type="submission" date="2021-02" db="EMBL/GenBank/DDBJ databases">
        <title>First Annotated Genome of the Yellow-green Alga Tribonema minus.</title>
        <authorList>
            <person name="Mahan K.M."/>
        </authorList>
    </citation>
    <scope>NUCLEOTIDE SEQUENCE</scope>
    <source>
        <strain evidence="1">UTEX B ZZ1240</strain>
    </source>
</reference>
<gene>
    <name evidence="1" type="ORF">JKP88DRAFT_289867</name>
</gene>
<comment type="caution">
    <text evidence="1">The sequence shown here is derived from an EMBL/GenBank/DDBJ whole genome shotgun (WGS) entry which is preliminary data.</text>
</comment>
<protein>
    <submittedName>
        <fullName evidence="1">Uncharacterized protein</fullName>
    </submittedName>
</protein>
<dbReference type="AlphaFoldDB" id="A0A836CGM6"/>
<name>A0A836CGM6_9STRA</name>
<evidence type="ECO:0000313" key="2">
    <source>
        <dbReference type="Proteomes" id="UP000664859"/>
    </source>
</evidence>
<accession>A0A836CGM6</accession>
<dbReference type="Proteomes" id="UP000664859">
    <property type="component" value="Unassembled WGS sequence"/>
</dbReference>